<protein>
    <submittedName>
        <fullName evidence="1">Uncharacterized protein</fullName>
    </submittedName>
</protein>
<evidence type="ECO:0000313" key="1">
    <source>
        <dbReference type="EMBL" id="ABD32661.1"/>
    </source>
</evidence>
<reference evidence="1" key="2">
    <citation type="submission" date="2006-02" db="EMBL/GenBank/DDBJ databases">
        <authorList>
            <consortium name="The International Medicago Genome Annotation Group"/>
        </authorList>
    </citation>
    <scope>NUCLEOTIDE SEQUENCE</scope>
</reference>
<accession>Q2HTH0</accession>
<sequence length="56" mass="6203">MEVRGVLCAVKKGESVKTDSCPGKREFSMVGKNSHFPGLWPHIFDDMAWVLPHGSC</sequence>
<organism evidence="1">
    <name type="scientific">Medicago truncatula</name>
    <name type="common">Barrel medic</name>
    <name type="synonym">Medicago tribuloides</name>
    <dbReference type="NCBI Taxonomy" id="3880"/>
    <lineage>
        <taxon>Eukaryota</taxon>
        <taxon>Viridiplantae</taxon>
        <taxon>Streptophyta</taxon>
        <taxon>Embryophyta</taxon>
        <taxon>Tracheophyta</taxon>
        <taxon>Spermatophyta</taxon>
        <taxon>Magnoliopsida</taxon>
        <taxon>eudicotyledons</taxon>
        <taxon>Gunneridae</taxon>
        <taxon>Pentapetalae</taxon>
        <taxon>rosids</taxon>
        <taxon>fabids</taxon>
        <taxon>Fabales</taxon>
        <taxon>Fabaceae</taxon>
        <taxon>Papilionoideae</taxon>
        <taxon>50 kb inversion clade</taxon>
        <taxon>NPAAA clade</taxon>
        <taxon>Hologalegina</taxon>
        <taxon>IRL clade</taxon>
        <taxon>Trifolieae</taxon>
        <taxon>Medicago</taxon>
    </lineage>
</organism>
<gene>
    <name evidence="1" type="ORF">MtrDRAFT_AC150441g19v1</name>
</gene>
<name>Q2HTH0_MEDTR</name>
<dbReference type="AlphaFoldDB" id="Q2HTH0"/>
<proteinExistence type="predicted"/>
<dbReference type="EMBL" id="AC150441">
    <property type="protein sequence ID" value="ABD32661.1"/>
    <property type="molecule type" value="Genomic_DNA"/>
</dbReference>
<reference evidence="1" key="1">
    <citation type="submission" date="2004-11" db="EMBL/GenBank/DDBJ databases">
        <title>Medicago truncatula BAC genomic sequence.</title>
        <authorList>
            <person name="Town C.D."/>
            <person name="Tallon L.J."/>
            <person name="Arbogast T."/>
            <person name="Althoff R."/>
            <person name="Hine E."/>
            <person name="Monaghan E."/>
            <person name="Smith S.A."/>
            <person name="Utterback T."/>
            <person name="Feldblyum T."/>
            <person name="Koo H."/>
            <person name="Cheung F."/>
        </authorList>
    </citation>
    <scope>NUCLEOTIDE SEQUENCE</scope>
</reference>